<evidence type="ECO:0000256" key="4">
    <source>
        <dbReference type="SAM" id="SignalP"/>
    </source>
</evidence>
<dbReference type="InterPro" id="IPR011990">
    <property type="entry name" value="TPR-like_helical_dom_sf"/>
</dbReference>
<dbReference type="PANTHER" id="PTHR45586:SF1">
    <property type="entry name" value="LIPOPOLYSACCHARIDE ASSEMBLY PROTEIN B"/>
    <property type="match status" value="1"/>
</dbReference>
<dbReference type="RefSeq" id="WP_342696092.1">
    <property type="nucleotide sequence ID" value="NZ_JBCGDO010000011.1"/>
</dbReference>
<gene>
    <name evidence="5" type="ORF">WFZ85_09685</name>
</gene>
<sequence>MNKFKIFSLALVATTFAKAQDLESAKTAIDAEQFEKAKSILKAAIQAKPTNGKATFFLGNIYLRQNIVDSATIYFNKGLAFSENAKFNNIGLAQIDLDANNSAAAQAKFDLVTKDMRKKDTEEYIYIARAYMNADKPDYKSAIAVLTKAKTANPTDAQVQLALGDAYYGDKNQNESYVAYRNAYQADPTLIRAKMQLGVLLKGAKAYTEAIKAFYEVIEINENYGPVYRELAETYYLWGNNMPSTYNENIQKALGFYEKYLTLTDYSLNSRMRHADFLILAKDYKALELEANAMKELDGVNPRILRYLGYSAYENGNVDTALKALQDFTANTSNKIIPRDYFYLGKTKIKKGTNADGKSIDAAMLTSAVADVKKAVEVEPLFASELNELGKKLYDQKAFAAAAAIFEIAVTVPSSKNYLIDNFYLGTSLYYDNTRKDVVKPDPIALQKADTALGNVITASPTTQDAYLFRARTNNLLEKDELMATYYQQYINIASEKWKKELEKANSAIIGNEFILDLYKGTIKDFNYTLYKAELDKLKPKFIESYNSIASFYANSDKAKAIEFLNKTLALDPANTYALDAIQKLK</sequence>
<dbReference type="EMBL" id="JBCGDO010000011">
    <property type="protein sequence ID" value="MEM0542890.1"/>
    <property type="molecule type" value="Genomic_DNA"/>
</dbReference>
<evidence type="ECO:0000256" key="2">
    <source>
        <dbReference type="ARBA" id="ARBA00022803"/>
    </source>
</evidence>
<organism evidence="5 6">
    <name type="scientific">Flavobacterium aureirubrum</name>
    <dbReference type="NCBI Taxonomy" id="3133147"/>
    <lineage>
        <taxon>Bacteria</taxon>
        <taxon>Pseudomonadati</taxon>
        <taxon>Bacteroidota</taxon>
        <taxon>Flavobacteriia</taxon>
        <taxon>Flavobacteriales</taxon>
        <taxon>Flavobacteriaceae</taxon>
        <taxon>Flavobacterium</taxon>
    </lineage>
</organism>
<evidence type="ECO:0000313" key="5">
    <source>
        <dbReference type="EMBL" id="MEM0542890.1"/>
    </source>
</evidence>
<evidence type="ECO:0000256" key="3">
    <source>
        <dbReference type="PROSITE-ProRule" id="PRU00339"/>
    </source>
</evidence>
<dbReference type="PANTHER" id="PTHR45586">
    <property type="entry name" value="TPR REPEAT-CONTAINING PROTEIN PA4667"/>
    <property type="match status" value="1"/>
</dbReference>
<feature type="repeat" description="TPR" evidence="3">
    <location>
        <begin position="191"/>
        <end position="224"/>
    </location>
</feature>
<comment type="caution">
    <text evidence="5">The sequence shown here is derived from an EMBL/GenBank/DDBJ whole genome shotgun (WGS) entry which is preliminary data.</text>
</comment>
<keyword evidence="4" id="KW-0732">Signal</keyword>
<dbReference type="Gene3D" id="1.25.40.10">
    <property type="entry name" value="Tetratricopeptide repeat domain"/>
    <property type="match status" value="3"/>
</dbReference>
<dbReference type="InterPro" id="IPR019734">
    <property type="entry name" value="TPR_rpt"/>
</dbReference>
<dbReference type="InterPro" id="IPR051012">
    <property type="entry name" value="CellSynth/LPSAsmb/PSIAsmb"/>
</dbReference>
<feature type="signal peptide" evidence="4">
    <location>
        <begin position="1"/>
        <end position="19"/>
    </location>
</feature>
<name>A0ABU9N5J8_9FLAO</name>
<dbReference type="Pfam" id="PF13432">
    <property type="entry name" value="TPR_16"/>
    <property type="match status" value="1"/>
</dbReference>
<dbReference type="Pfam" id="PF13181">
    <property type="entry name" value="TPR_8"/>
    <property type="match status" value="1"/>
</dbReference>
<keyword evidence="1" id="KW-0677">Repeat</keyword>
<dbReference type="Proteomes" id="UP001460072">
    <property type="component" value="Unassembled WGS sequence"/>
</dbReference>
<protein>
    <submittedName>
        <fullName evidence="5">Tetratricopeptide repeat protein</fullName>
    </submittedName>
</protein>
<keyword evidence="6" id="KW-1185">Reference proteome</keyword>
<dbReference type="SMART" id="SM00028">
    <property type="entry name" value="TPR"/>
    <property type="match status" value="6"/>
</dbReference>
<keyword evidence="2 3" id="KW-0802">TPR repeat</keyword>
<evidence type="ECO:0000256" key="1">
    <source>
        <dbReference type="ARBA" id="ARBA00022737"/>
    </source>
</evidence>
<accession>A0ABU9N5J8</accession>
<proteinExistence type="predicted"/>
<evidence type="ECO:0000313" key="6">
    <source>
        <dbReference type="Proteomes" id="UP001460072"/>
    </source>
</evidence>
<dbReference type="SUPFAM" id="SSF48452">
    <property type="entry name" value="TPR-like"/>
    <property type="match status" value="3"/>
</dbReference>
<reference evidence="5 6" key="1">
    <citation type="submission" date="2024-03" db="EMBL/GenBank/DDBJ databases">
        <title>Two novel species of the genus Flavobacterium exhibiting potentially degradation of complex polysaccharides.</title>
        <authorList>
            <person name="Lian X."/>
        </authorList>
    </citation>
    <scope>NUCLEOTIDE SEQUENCE [LARGE SCALE GENOMIC DNA]</scope>
    <source>
        <strain evidence="6">j3</strain>
    </source>
</reference>
<dbReference type="PROSITE" id="PS50005">
    <property type="entry name" value="TPR"/>
    <property type="match status" value="1"/>
</dbReference>
<feature type="chain" id="PRO_5046159967" evidence="4">
    <location>
        <begin position="20"/>
        <end position="586"/>
    </location>
</feature>